<evidence type="ECO:0000259" key="1">
    <source>
        <dbReference type="Pfam" id="PF00419"/>
    </source>
</evidence>
<comment type="caution">
    <text evidence="2">The sequence shown here is derived from an EMBL/GenBank/DDBJ whole genome shotgun (WGS) entry which is preliminary data.</text>
</comment>
<protein>
    <submittedName>
        <fullName evidence="2">Fimbrial protein</fullName>
    </submittedName>
</protein>
<dbReference type="InterPro" id="IPR050263">
    <property type="entry name" value="Bact_Fimbrial_Adh_Pro"/>
</dbReference>
<evidence type="ECO:0000313" key="2">
    <source>
        <dbReference type="EMBL" id="MVF05129.1"/>
    </source>
</evidence>
<dbReference type="SUPFAM" id="SSF49401">
    <property type="entry name" value="Bacterial adhesins"/>
    <property type="match status" value="1"/>
</dbReference>
<dbReference type="AlphaFoldDB" id="A0ABD6I0E2"/>
<dbReference type="InterPro" id="IPR008966">
    <property type="entry name" value="Adhesion_dom_sf"/>
</dbReference>
<feature type="domain" description="Fimbrial-type adhesion" evidence="1">
    <location>
        <begin position="25"/>
        <end position="161"/>
    </location>
</feature>
<dbReference type="Gene3D" id="2.60.40.1090">
    <property type="entry name" value="Fimbrial-type adhesion domain"/>
    <property type="match status" value="1"/>
</dbReference>
<dbReference type="PANTHER" id="PTHR33420">
    <property type="entry name" value="FIMBRIAL SUBUNIT ELFA-RELATED"/>
    <property type="match status" value="1"/>
</dbReference>
<dbReference type="Pfam" id="PF00419">
    <property type="entry name" value="Fimbrial"/>
    <property type="match status" value="1"/>
</dbReference>
<organism evidence="2 3">
    <name type="scientific">Serratia marcescens</name>
    <dbReference type="NCBI Taxonomy" id="615"/>
    <lineage>
        <taxon>Bacteria</taxon>
        <taxon>Pseudomonadati</taxon>
        <taxon>Pseudomonadota</taxon>
        <taxon>Gammaproteobacteria</taxon>
        <taxon>Enterobacterales</taxon>
        <taxon>Yersiniaceae</taxon>
        <taxon>Serratia</taxon>
    </lineage>
</organism>
<dbReference type="PANTHER" id="PTHR33420:SF26">
    <property type="entry name" value="FIMBRIAL SUBUNIT"/>
    <property type="match status" value="1"/>
</dbReference>
<accession>A0ABD6I0E2</accession>
<sequence>MKKLGIVCLILLGITAREGIAVENMSFKGTLREDVPCELNDGQPINVDFETVGVNKIDGERYKKSFSVKVSCPAGFDVAYKIYYVGQPSSFDTAALATNVKGLGIKAQWQKNGAFVDLGVGGAINGLADMDLNFQVVPVRKVNTELVPGAFNASASFLLKYE</sequence>
<proteinExistence type="predicted"/>
<evidence type="ECO:0000313" key="3">
    <source>
        <dbReference type="Proteomes" id="UP000443014"/>
    </source>
</evidence>
<dbReference type="EMBL" id="WNKC01000003">
    <property type="protein sequence ID" value="MVF05129.1"/>
    <property type="molecule type" value="Genomic_DNA"/>
</dbReference>
<dbReference type="InterPro" id="IPR036937">
    <property type="entry name" value="Adhesion_dom_fimbrial_sf"/>
</dbReference>
<gene>
    <name evidence="2" type="ORF">GMA22_17955</name>
</gene>
<dbReference type="Proteomes" id="UP000443014">
    <property type="component" value="Unassembled WGS sequence"/>
</dbReference>
<dbReference type="InterPro" id="IPR000259">
    <property type="entry name" value="Adhesion_dom_fimbrial"/>
</dbReference>
<dbReference type="RefSeq" id="WP_103086363.1">
    <property type="nucleotide sequence ID" value="NZ_JAAIKV010000030.1"/>
</dbReference>
<reference evidence="2 3" key="1">
    <citation type="submission" date="2019-11" db="EMBL/GenBank/DDBJ databases">
        <title>Whole genome sequence of a plant growth promoting strain Serratia marcescens BTL07 isolated from the rhizoplane of Chili (Capsicum annuum).</title>
        <authorList>
            <person name="Dutta S."/>
            <person name="Khatun A."/>
            <person name="Gupta D.R."/>
            <person name="Surovy M.Z."/>
            <person name="Rahman M.M."/>
            <person name="Mahmud N.U."/>
            <person name="Emes R."/>
            <person name="Warry A."/>
            <person name="West H."/>
            <person name="Clarke M.L."/>
            <person name="Islam M.T."/>
        </authorList>
    </citation>
    <scope>NUCLEOTIDE SEQUENCE [LARGE SCALE GENOMIC DNA]</scope>
    <source>
        <strain evidence="2 3">BTL07</strain>
    </source>
</reference>
<name>A0ABD6I0E2_SERMA</name>